<organism evidence="2 3">
    <name type="scientific">Sulfitobacter faviae</name>
    <dbReference type="NCBI Taxonomy" id="1775881"/>
    <lineage>
        <taxon>Bacteria</taxon>
        <taxon>Pseudomonadati</taxon>
        <taxon>Pseudomonadota</taxon>
        <taxon>Alphaproteobacteria</taxon>
        <taxon>Rhodobacterales</taxon>
        <taxon>Roseobacteraceae</taxon>
        <taxon>Sulfitobacter</taxon>
    </lineage>
</organism>
<dbReference type="InterPro" id="IPR008136">
    <property type="entry name" value="CinA_C"/>
</dbReference>
<dbReference type="SUPFAM" id="SSF142433">
    <property type="entry name" value="CinA-like"/>
    <property type="match status" value="1"/>
</dbReference>
<gene>
    <name evidence="2" type="ORF">PL336_18015</name>
</gene>
<dbReference type="Proteomes" id="UP001210770">
    <property type="component" value="Plasmid unnamed2"/>
</dbReference>
<dbReference type="Gene3D" id="3.90.950.20">
    <property type="entry name" value="CinA-like"/>
    <property type="match status" value="1"/>
</dbReference>
<keyword evidence="2" id="KW-0614">Plasmid</keyword>
<reference evidence="2" key="1">
    <citation type="submission" date="2023-01" db="EMBL/GenBank/DDBJ databases">
        <title>Comparative genomic analysis of cold water coral derived Sulfitobacter faviae: insights into their metabolism and habitat adaptation.</title>
        <authorList>
            <person name="Guo Y."/>
            <person name="Lin S."/>
            <person name="Huang Z."/>
            <person name="Tang K."/>
            <person name="Wang X."/>
        </authorList>
    </citation>
    <scope>NUCLEOTIDE SEQUENCE</scope>
    <source>
        <strain evidence="2">SCSIO W_1865</strain>
        <plasmid evidence="2">unnamed2</plasmid>
    </source>
</reference>
<dbReference type="RefSeq" id="WP_271690219.1">
    <property type="nucleotide sequence ID" value="NZ_CP116425.1"/>
</dbReference>
<geneLocation type="plasmid" evidence="2 3">
    <name>unnamed2</name>
</geneLocation>
<evidence type="ECO:0000313" key="2">
    <source>
        <dbReference type="EMBL" id="WCE72182.1"/>
    </source>
</evidence>
<dbReference type="NCBIfam" id="TIGR00199">
    <property type="entry name" value="PncC_domain"/>
    <property type="match status" value="1"/>
</dbReference>
<dbReference type="InterPro" id="IPR036653">
    <property type="entry name" value="CinA-like_C"/>
</dbReference>
<protein>
    <submittedName>
        <fullName evidence="2">CinA family protein</fullName>
    </submittedName>
</protein>
<feature type="domain" description="CinA C-terminal" evidence="1">
    <location>
        <begin position="16"/>
        <end position="165"/>
    </location>
</feature>
<dbReference type="AlphaFoldDB" id="A0AAX3LU13"/>
<evidence type="ECO:0000313" key="3">
    <source>
        <dbReference type="Proteomes" id="UP001210770"/>
    </source>
</evidence>
<accession>A0AAX3LU13</accession>
<name>A0AAX3LU13_9RHOB</name>
<evidence type="ECO:0000259" key="1">
    <source>
        <dbReference type="Pfam" id="PF02464"/>
    </source>
</evidence>
<proteinExistence type="predicted"/>
<dbReference type="EMBL" id="CP116425">
    <property type="protein sequence ID" value="WCE72182.1"/>
    <property type="molecule type" value="Genomic_DNA"/>
</dbReference>
<dbReference type="Pfam" id="PF02464">
    <property type="entry name" value="CinA"/>
    <property type="match status" value="1"/>
</dbReference>
<sequence>MQNSDPLAQPDIADRAKSVLGVLCDRDIHIATAESCTGGLVAALLTDIEGCSHAFERGFVTYTDQSKHELLGVDRALLDRCGAVSRPVAIAMAEGAQDRSGAQIAVSTTGFAGPGSAEDEEGLVHFALAREGCNTVHRAESFGAIGRDAIRQRCLETILDMLEESLT</sequence>